<dbReference type="InterPro" id="IPR016186">
    <property type="entry name" value="C-type_lectin-like/link_sf"/>
</dbReference>
<evidence type="ECO:0000313" key="3">
    <source>
        <dbReference type="Proteomes" id="UP000472277"/>
    </source>
</evidence>
<keyword evidence="3" id="KW-1185">Reference proteome</keyword>
<dbReference type="CDD" id="cd00037">
    <property type="entry name" value="CLECT"/>
    <property type="match status" value="1"/>
</dbReference>
<reference evidence="2" key="1">
    <citation type="submission" date="2025-08" db="UniProtKB">
        <authorList>
            <consortium name="Ensembl"/>
        </authorList>
    </citation>
    <scope>IDENTIFICATION</scope>
</reference>
<evidence type="ECO:0000259" key="1">
    <source>
        <dbReference type="PROSITE" id="PS50041"/>
    </source>
</evidence>
<dbReference type="PROSITE" id="PS50041">
    <property type="entry name" value="C_TYPE_LECTIN_2"/>
    <property type="match status" value="1"/>
</dbReference>
<accession>A0A673Z2D8</accession>
<name>A0A673Z2D8_SALTR</name>
<feature type="domain" description="C-type lectin" evidence="1">
    <location>
        <begin position="70"/>
        <end position="183"/>
    </location>
</feature>
<dbReference type="Gene3D" id="3.50.4.10">
    <property type="entry name" value="Hepatocyte Growth Factor"/>
    <property type="match status" value="1"/>
</dbReference>
<dbReference type="SUPFAM" id="SSF56436">
    <property type="entry name" value="C-type lectin-like"/>
    <property type="match status" value="1"/>
</dbReference>
<dbReference type="InParanoid" id="A0A673Z2D8"/>
<reference evidence="2" key="2">
    <citation type="submission" date="2025-09" db="UniProtKB">
        <authorList>
            <consortium name="Ensembl"/>
        </authorList>
    </citation>
    <scope>IDENTIFICATION</scope>
</reference>
<dbReference type="GeneTree" id="ENSGT00980000200490"/>
<sequence>NIANQPFTTENASQCRQECTKNDTCQYFTFVDENAGIEVHRYMLKNDIFMLGQMKAEISFFNQHHSDNYYHIICDIYLTETNKNWTEAQEYCTKHYTNLAIIRTEEDWKAIQTSLGNFSGDVWIGLHRSGPTEKWKWSDGEDFMFFNWEKGFGVHTEGHNCVFSLSSHWQPVACTAERQYMCQRGKD</sequence>
<dbReference type="PANTHER" id="PTHR22803">
    <property type="entry name" value="MANNOSE, PHOSPHOLIPASE, LECTIN RECEPTOR RELATED"/>
    <property type="match status" value="1"/>
</dbReference>
<dbReference type="AlphaFoldDB" id="A0A673Z2D8"/>
<proteinExistence type="predicted"/>
<dbReference type="Ensembl" id="ENSSTUT00000042957.1">
    <property type="protein sequence ID" value="ENSSTUP00000041117.1"/>
    <property type="gene ID" value="ENSSTUG00000017442.1"/>
</dbReference>
<dbReference type="SMART" id="SM00034">
    <property type="entry name" value="CLECT"/>
    <property type="match status" value="1"/>
</dbReference>
<dbReference type="Gene3D" id="3.10.100.10">
    <property type="entry name" value="Mannose-Binding Protein A, subunit A"/>
    <property type="match status" value="1"/>
</dbReference>
<dbReference type="InterPro" id="IPR016187">
    <property type="entry name" value="CTDL_fold"/>
</dbReference>
<organism evidence="2 3">
    <name type="scientific">Salmo trutta</name>
    <name type="common">Brown trout</name>
    <dbReference type="NCBI Taxonomy" id="8032"/>
    <lineage>
        <taxon>Eukaryota</taxon>
        <taxon>Metazoa</taxon>
        <taxon>Chordata</taxon>
        <taxon>Craniata</taxon>
        <taxon>Vertebrata</taxon>
        <taxon>Euteleostomi</taxon>
        <taxon>Actinopterygii</taxon>
        <taxon>Neopterygii</taxon>
        <taxon>Teleostei</taxon>
        <taxon>Protacanthopterygii</taxon>
        <taxon>Salmoniformes</taxon>
        <taxon>Salmonidae</taxon>
        <taxon>Salmoninae</taxon>
        <taxon>Salmo</taxon>
    </lineage>
</organism>
<dbReference type="InterPro" id="IPR050111">
    <property type="entry name" value="C-type_lectin/snaclec_domain"/>
</dbReference>
<protein>
    <recommendedName>
        <fullName evidence="1">C-type lectin domain-containing protein</fullName>
    </recommendedName>
</protein>
<evidence type="ECO:0000313" key="2">
    <source>
        <dbReference type="Ensembl" id="ENSSTUP00000041117.1"/>
    </source>
</evidence>
<dbReference type="Pfam" id="PF00059">
    <property type="entry name" value="Lectin_C"/>
    <property type="match status" value="1"/>
</dbReference>
<dbReference type="Proteomes" id="UP000472277">
    <property type="component" value="Chromosome 8"/>
</dbReference>
<dbReference type="InterPro" id="IPR001304">
    <property type="entry name" value="C-type_lectin-like"/>
</dbReference>